<accession>A0ABX3HZE8</accession>
<dbReference type="RefSeq" id="WP_076793903.1">
    <property type="nucleotide sequence ID" value="NZ_MRBL01000036.1"/>
</dbReference>
<keyword evidence="2" id="KW-1185">Reference proteome</keyword>
<proteinExistence type="predicted"/>
<dbReference type="EMBL" id="MRBL01000036">
    <property type="protein sequence ID" value="OMI24845.1"/>
    <property type="molecule type" value="Genomic_DNA"/>
</dbReference>
<evidence type="ECO:0000313" key="1">
    <source>
        <dbReference type="EMBL" id="OMI24845.1"/>
    </source>
</evidence>
<protein>
    <submittedName>
        <fullName evidence="1">Uncharacterized protein</fullName>
    </submittedName>
</protein>
<reference evidence="1 2" key="1">
    <citation type="submission" date="2016-12" db="EMBL/GenBank/DDBJ databases">
        <title>Bacillus phylogenomics.</title>
        <authorList>
            <person name="Dunlap C."/>
        </authorList>
    </citation>
    <scope>NUCLEOTIDE SEQUENCE [LARGE SCALE GENOMIC DNA]</scope>
    <source>
        <strain evidence="1 2">NRRL B-41327</strain>
    </source>
</reference>
<dbReference type="Proteomes" id="UP000187046">
    <property type="component" value="Unassembled WGS sequence"/>
</dbReference>
<evidence type="ECO:0000313" key="2">
    <source>
        <dbReference type="Proteomes" id="UP000187046"/>
    </source>
</evidence>
<sequence>MINNKQIGVRSLDIQTGLIGYQDPYLDLNLRQTILIGKCASLASHLRGIHVIENFDGLVVLASKLKIQFAELISILNILEDIRYIRIKGSKNRPSKIEVLLDKFDTTYERLGEFWKHSSPQEFEQQTIEIIDRLSKFSLSPRKLRTDFDLDQNNIDNLLFIGKEGGFIDSFTNQNTEEQVIFSPIYMEENSSQIMNFLSQYDEKEVQDALQLLKVKPGFPLTDLNLIKNDILLEIMKNNLIQTPAIVASGGKVNFMFSPFTEVDDKQLLKHARYVVAAVRYGESFSKISALRSPELFLQRLLDRGYIGETPHSDIEAQYGVLRDCGLGRIEEIGNKRYRFYLADTDYARMVVKLAQQILFTDTDFDSELTRGIIGEAWEERKLLTEYEFNGYIPNLGNLKSISRTLEQRIGLNTTAEQNREINSVLNKLFQNGGEPDVF</sequence>
<organism evidence="1 2">
    <name type="scientific">Bacillus haynesii</name>
    <dbReference type="NCBI Taxonomy" id="1925021"/>
    <lineage>
        <taxon>Bacteria</taxon>
        <taxon>Bacillati</taxon>
        <taxon>Bacillota</taxon>
        <taxon>Bacilli</taxon>
        <taxon>Bacillales</taxon>
        <taxon>Bacillaceae</taxon>
        <taxon>Bacillus</taxon>
    </lineage>
</organism>
<name>A0ABX3HZE8_9BACI</name>
<comment type="caution">
    <text evidence="1">The sequence shown here is derived from an EMBL/GenBank/DDBJ whole genome shotgun (WGS) entry which is preliminary data.</text>
</comment>
<gene>
    <name evidence="1" type="ORF">BTA31_20800</name>
</gene>